<dbReference type="PANTHER" id="PTHR43249:SF1">
    <property type="entry name" value="D-GLUCOSIDE 3-DEHYDROGENASE"/>
    <property type="match status" value="1"/>
</dbReference>
<proteinExistence type="inferred from homology"/>
<dbReference type="GO" id="GO:0000166">
    <property type="term" value="F:nucleotide binding"/>
    <property type="evidence" value="ECO:0007669"/>
    <property type="project" value="InterPro"/>
</dbReference>
<sequence length="352" mass="39455">MTKRLRYGIIGAGSNAEKKHVQGYKNLPEVEFAAVCDSNAERAAEMAKRHCIPGIYTNYKEMIEREKLDLVSVVTPNFLHAEIVEYALLHGVHVHCEKPLCTTVEEAERILSAKERSGKRVMIGLNNRFTNEAVYLKQWIDAGHLGTIYSAKAGWVRRSGIPGRGTWFTNRKLSGGGVMIDLGTHYLDLCLYMMGMPEPSYMAGAAYRNFVDSTSRNRNGYKGDEQGVFDVEDTAEGYLRLANGASVMFEFSWASNIEQDQHYIELRGTKGGASLKNGELRIFGEHEGVCVDLQPKLYADVKRQDEFRHFIDCLLDEGRELMAPPEDGLILAKLAEAFYASAETKQPVVLRT</sequence>
<protein>
    <submittedName>
        <fullName evidence="4">Gfo/Idh/MocA family oxidoreductase</fullName>
    </submittedName>
</protein>
<feature type="domain" description="Gfo/Idh/MocA-like oxidoreductase C-terminal" evidence="3">
    <location>
        <begin position="137"/>
        <end position="349"/>
    </location>
</feature>
<feature type="domain" description="Gfo/Idh/MocA-like oxidoreductase N-terminal" evidence="2">
    <location>
        <begin position="5"/>
        <end position="124"/>
    </location>
</feature>
<evidence type="ECO:0000313" key="4">
    <source>
        <dbReference type="EMBL" id="THF75229.1"/>
    </source>
</evidence>
<dbReference type="EMBL" id="SSOB01000033">
    <property type="protein sequence ID" value="THF75229.1"/>
    <property type="molecule type" value="Genomic_DNA"/>
</dbReference>
<dbReference type="PANTHER" id="PTHR43249">
    <property type="entry name" value="UDP-N-ACETYL-2-AMINO-2-DEOXY-D-GLUCURONATE OXIDASE"/>
    <property type="match status" value="1"/>
</dbReference>
<keyword evidence="5" id="KW-1185">Reference proteome</keyword>
<comment type="similarity">
    <text evidence="1">Belongs to the Gfo/Idh/MocA family.</text>
</comment>
<dbReference type="InterPro" id="IPR000683">
    <property type="entry name" value="Gfo/Idh/MocA-like_OxRdtase_N"/>
</dbReference>
<accession>A0A4S4BKH3</accession>
<comment type="caution">
    <text evidence="4">The sequence shown here is derived from an EMBL/GenBank/DDBJ whole genome shotgun (WGS) entry which is preliminary data.</text>
</comment>
<dbReference type="OrthoDB" id="9815825at2"/>
<evidence type="ECO:0000313" key="5">
    <source>
        <dbReference type="Proteomes" id="UP000310636"/>
    </source>
</evidence>
<evidence type="ECO:0000259" key="3">
    <source>
        <dbReference type="Pfam" id="PF02894"/>
    </source>
</evidence>
<dbReference type="Gene3D" id="3.40.50.720">
    <property type="entry name" value="NAD(P)-binding Rossmann-like Domain"/>
    <property type="match status" value="1"/>
</dbReference>
<dbReference type="SUPFAM" id="SSF51735">
    <property type="entry name" value="NAD(P)-binding Rossmann-fold domains"/>
    <property type="match status" value="1"/>
</dbReference>
<organism evidence="4 5">
    <name type="scientific">Cohnella fermenti</name>
    <dbReference type="NCBI Taxonomy" id="2565925"/>
    <lineage>
        <taxon>Bacteria</taxon>
        <taxon>Bacillati</taxon>
        <taxon>Bacillota</taxon>
        <taxon>Bacilli</taxon>
        <taxon>Bacillales</taxon>
        <taxon>Paenibacillaceae</taxon>
        <taxon>Cohnella</taxon>
    </lineage>
</organism>
<dbReference type="AlphaFoldDB" id="A0A4S4BKH3"/>
<dbReference type="Pfam" id="PF01408">
    <property type="entry name" value="GFO_IDH_MocA"/>
    <property type="match status" value="1"/>
</dbReference>
<evidence type="ECO:0000256" key="1">
    <source>
        <dbReference type="ARBA" id="ARBA00010928"/>
    </source>
</evidence>
<dbReference type="RefSeq" id="WP_136372061.1">
    <property type="nucleotide sequence ID" value="NZ_SSOB01000033.1"/>
</dbReference>
<reference evidence="4 5" key="1">
    <citation type="submission" date="2019-04" db="EMBL/GenBank/DDBJ databases">
        <title>Cohnella sp. nov. isolated from preserved vegetables.</title>
        <authorList>
            <person name="Lin S.-Y."/>
            <person name="Hung M.-H."/>
            <person name="Young C.-C."/>
        </authorList>
    </citation>
    <scope>NUCLEOTIDE SEQUENCE [LARGE SCALE GENOMIC DNA]</scope>
    <source>
        <strain evidence="4 5">CC-MHH1044</strain>
    </source>
</reference>
<evidence type="ECO:0000259" key="2">
    <source>
        <dbReference type="Pfam" id="PF01408"/>
    </source>
</evidence>
<dbReference type="Gene3D" id="3.30.360.10">
    <property type="entry name" value="Dihydrodipicolinate Reductase, domain 2"/>
    <property type="match status" value="1"/>
</dbReference>
<dbReference type="InterPro" id="IPR052515">
    <property type="entry name" value="Gfo/Idh/MocA_Oxidoreductase"/>
</dbReference>
<dbReference type="Proteomes" id="UP000310636">
    <property type="component" value="Unassembled WGS sequence"/>
</dbReference>
<gene>
    <name evidence="4" type="ORF">E6C55_22435</name>
</gene>
<name>A0A4S4BKH3_9BACL</name>
<dbReference type="Pfam" id="PF02894">
    <property type="entry name" value="GFO_IDH_MocA_C"/>
    <property type="match status" value="1"/>
</dbReference>
<dbReference type="InterPro" id="IPR036291">
    <property type="entry name" value="NAD(P)-bd_dom_sf"/>
</dbReference>
<dbReference type="SUPFAM" id="SSF55347">
    <property type="entry name" value="Glyceraldehyde-3-phosphate dehydrogenase-like, C-terminal domain"/>
    <property type="match status" value="1"/>
</dbReference>
<dbReference type="InterPro" id="IPR004104">
    <property type="entry name" value="Gfo/Idh/MocA-like_OxRdtase_C"/>
</dbReference>